<feature type="compositionally biased region" description="Basic and acidic residues" evidence="1">
    <location>
        <begin position="1429"/>
        <end position="1442"/>
    </location>
</feature>
<feature type="region of interest" description="Disordered" evidence="1">
    <location>
        <begin position="753"/>
        <end position="787"/>
    </location>
</feature>
<organism evidence="2 3">
    <name type="scientific">Tremella mesenterica</name>
    <name type="common">Jelly fungus</name>
    <dbReference type="NCBI Taxonomy" id="5217"/>
    <lineage>
        <taxon>Eukaryota</taxon>
        <taxon>Fungi</taxon>
        <taxon>Dikarya</taxon>
        <taxon>Basidiomycota</taxon>
        <taxon>Agaricomycotina</taxon>
        <taxon>Tremellomycetes</taxon>
        <taxon>Tremellales</taxon>
        <taxon>Tremellaceae</taxon>
        <taxon>Tremella</taxon>
    </lineage>
</organism>
<feature type="compositionally biased region" description="Polar residues" evidence="1">
    <location>
        <begin position="850"/>
        <end position="859"/>
    </location>
</feature>
<feature type="region of interest" description="Disordered" evidence="1">
    <location>
        <begin position="536"/>
        <end position="585"/>
    </location>
</feature>
<feature type="compositionally biased region" description="Basic and acidic residues" evidence="1">
    <location>
        <begin position="1391"/>
        <end position="1409"/>
    </location>
</feature>
<reference evidence="2 3" key="1">
    <citation type="submission" date="2016-06" db="EMBL/GenBank/DDBJ databases">
        <title>Evolution of pathogenesis and genome organization in the Tremellales.</title>
        <authorList>
            <person name="Cuomo C."/>
            <person name="Litvintseva A."/>
            <person name="Heitman J."/>
            <person name="Chen Y."/>
            <person name="Sun S."/>
            <person name="Springer D."/>
            <person name="Dromer F."/>
            <person name="Young S."/>
            <person name="Zeng Q."/>
            <person name="Chapman S."/>
            <person name="Gujja S."/>
            <person name="Saif S."/>
            <person name="Birren B."/>
        </authorList>
    </citation>
    <scope>NUCLEOTIDE SEQUENCE [LARGE SCALE GENOMIC DNA]</scope>
    <source>
        <strain evidence="2 3">ATCC 28783</strain>
    </source>
</reference>
<feature type="compositionally biased region" description="Basic and acidic residues" evidence="1">
    <location>
        <begin position="1458"/>
        <end position="1471"/>
    </location>
</feature>
<sequence length="1538" mass="171250">MSDPDSSFNEKFSKLEVKEERRLPVDLGWLSTIFGGVSVVSNLYDQALRISEINPTSPEGNEWTPYEIVRRLAKYLVTAGTYAAARFNLDISQLHETTKRVIPLIDDPSWYAMPDHKTGSIIAAKAFEIHFSAEPRQNMPQSVSWILEASQEISQDVFFLGEDGNLKAAILMCDMTIWTKDGNDKMSVHSAIHKAQCNTIDALELLNSPDCDRSLPDATETIMLAKWDFGENSREIDSFTQLRADELAAAHANRDYQRMSTFEFPVNSVPELSTSNGSRSVSSVGTPDHTRPASAMSGDRPPEVIVAGARIVCPKPIPASENAGPFETMIFNTDDGEILAEILCIIDNNPSPSLLFGAPAVSISQLENSLNLSTETLEPNRILGIIQPLSETLFDIPRYAQLKELKRGDTIQHWVIFTPIEGPKPTTISSPPIAKVSVSIPSRKASLGDRLKAVTAVKQSFSTNPDEPEISKIQRVGSDGPALIMSEEVSDKKRTFGSWSNSLFSTRLPTLGSHINPQSSPKINDKLPQPLMERHSLPKEQVPKEIARHSRDVTQFKIQRPTTAMDRGMSSMSSSNNEQDETSDSEGAFDLQDLLDHSTSSSSPTSPLRASNIYLKSPIAHSPSSSPSDTNYVKPLPSFNHTPELIIPFEKPVKENMKPIPETQSEVVEEDYFSFRPPALSPISSPPIDGEHKNLSLTPPHASSANTFTFEDQDEQKEELVNVPLENDVLVEVEEDGEDYFSFVPPSLTADLLGPEDSPTSLGYYSDPPPAVFEQESDDSSLGKTQENVNIHRASSVTDSSRKFPLEVDLDFRPPKTEFEVNSTPKKRSIAVPTPPSTLKFSPVPDRTATPAQEPSPTVQLPLMNHGQVQVQDTDSSPNSLTEEGKEEREEDKETEQDEEEEEVFMILDLDRGVQLPLSESASALPTNPQDSAGTTQAFHSHSDFPFHPQSAQGDKRVKSMPDNDSSSKSGLYLTINPLHDPSSQIDVTHKPSLTLEDSSSPHGQDEKNITLGQREDKEDMLVRVKSPTDHQSSFYRRSEGEMKFGQDQEDVLSDKSSQSDNPFSYDLSRFGSPTSSTSTSSITSPNSPKSPRSRIYTSGIDSPSSTYAKDHGRTVGSVPSLLNIGRGEPPFYHSSRLTVTEDKSSPAPSFSNLDLNADRIVRVIQPQIIEDPNWTKHHRKMTKDSLTKRDGNGNTEEGGVHGLTPHSSSFHGGQVEEENQGFESLSEEDRQSMFQHHKREHVPESGEIWVDQIENRQVHDDDDEPELQDEESDEAEVYDEEQYENNDWGQDQYQDDPLNEEPAHKGFLQDQLIYSNDLHNNIDPASNYTYPEQPQLSPGSVYENSESLYSDHGSEGRDNFLADQGYFTEGFSQIDLDVDGKDELDQEDELNPKDELTPKDELNLKDELNQEDQLVQSEDDSASSKRMLLNDESKVINKVDTGKTVLEQGLDNEEESLDSKSVEITKRSVDVNDQEDQSSEEKSLRKHERRKQEEIFTNLPFKPYLPSTLRSHLSNHTSLVVYELTGLIILILFLLPS</sequence>
<feature type="compositionally biased region" description="Polar residues" evidence="1">
    <location>
        <begin position="867"/>
        <end position="881"/>
    </location>
</feature>
<proteinExistence type="predicted"/>
<dbReference type="EMBL" id="SDIL01000073">
    <property type="protein sequence ID" value="RXK37245.1"/>
    <property type="molecule type" value="Genomic_DNA"/>
</dbReference>
<evidence type="ECO:0000256" key="1">
    <source>
        <dbReference type="SAM" id="MobiDB-lite"/>
    </source>
</evidence>
<feature type="compositionally biased region" description="Polar residues" evidence="1">
    <location>
        <begin position="1096"/>
        <end position="1108"/>
    </location>
</feature>
<dbReference type="OrthoDB" id="10673349at2759"/>
<dbReference type="VEuPathDB" id="FungiDB:TREMEDRAFT_64344"/>
<feature type="region of interest" description="Disordered" evidence="1">
    <location>
        <begin position="1178"/>
        <end position="1362"/>
    </location>
</feature>
<dbReference type="VEuPathDB" id="FungiDB:TREMEDRAFT_64343"/>
<feature type="region of interest" description="Disordered" evidence="1">
    <location>
        <begin position="1379"/>
        <end position="1490"/>
    </location>
</feature>
<feature type="compositionally biased region" description="Basic and acidic residues" evidence="1">
    <location>
        <begin position="1004"/>
        <end position="1029"/>
    </location>
</feature>
<feature type="compositionally biased region" description="Basic and acidic residues" evidence="1">
    <location>
        <begin position="1037"/>
        <end position="1047"/>
    </location>
</feature>
<feature type="compositionally biased region" description="Low complexity" evidence="1">
    <location>
        <begin position="1073"/>
        <end position="1091"/>
    </location>
</feature>
<keyword evidence="3" id="KW-1185">Reference proteome</keyword>
<feature type="compositionally biased region" description="Polar residues" evidence="1">
    <location>
        <begin position="918"/>
        <end position="940"/>
    </location>
</feature>
<feature type="region of interest" description="Disordered" evidence="1">
    <location>
        <begin position="272"/>
        <end position="300"/>
    </location>
</feature>
<feature type="compositionally biased region" description="Polar residues" evidence="1">
    <location>
        <begin position="1313"/>
        <end position="1349"/>
    </location>
</feature>
<dbReference type="STRING" id="5217.A0A4Q1BHY8"/>
<feature type="compositionally biased region" description="Basic and acidic residues" evidence="1">
    <location>
        <begin position="536"/>
        <end position="554"/>
    </location>
</feature>
<protein>
    <submittedName>
        <fullName evidence="2">Uncharacterized protein</fullName>
    </submittedName>
</protein>
<comment type="caution">
    <text evidence="2">The sequence shown here is derived from an EMBL/GenBank/DDBJ whole genome shotgun (WGS) entry which is preliminary data.</text>
</comment>
<dbReference type="Proteomes" id="UP000289152">
    <property type="component" value="Unassembled WGS sequence"/>
</dbReference>
<feature type="compositionally biased region" description="Acidic residues" evidence="1">
    <location>
        <begin position="1261"/>
        <end position="1285"/>
    </location>
</feature>
<feature type="compositionally biased region" description="Low complexity" evidence="1">
    <location>
        <begin position="273"/>
        <end position="286"/>
    </location>
</feature>
<evidence type="ECO:0000313" key="3">
    <source>
        <dbReference type="Proteomes" id="UP000289152"/>
    </source>
</evidence>
<feature type="compositionally biased region" description="Basic and acidic residues" evidence="1">
    <location>
        <begin position="1183"/>
        <end position="1192"/>
    </location>
</feature>
<dbReference type="InParanoid" id="A0A4Q1BHY8"/>
<feature type="region of interest" description="Disordered" evidence="1">
    <location>
        <begin position="816"/>
        <end position="1128"/>
    </location>
</feature>
<accession>A0A4Q1BHY8</accession>
<evidence type="ECO:0000313" key="2">
    <source>
        <dbReference type="EMBL" id="RXK37245.1"/>
    </source>
</evidence>
<feature type="compositionally biased region" description="Acidic residues" evidence="1">
    <location>
        <begin position="889"/>
        <end position="904"/>
    </location>
</feature>
<name>A0A4Q1BHY8_TREME</name>
<gene>
    <name evidence="2" type="ORF">M231_05466</name>
</gene>